<comment type="caution">
    <text evidence="8">The sequence shown here is derived from an EMBL/GenBank/DDBJ whole genome shotgun (WGS) entry which is preliminary data.</text>
</comment>
<feature type="transmembrane region" description="Helical" evidence="6">
    <location>
        <begin position="294"/>
        <end position="314"/>
    </location>
</feature>
<dbReference type="PANTHER" id="PTHR22911">
    <property type="entry name" value="ACYL-MALONYL CONDENSING ENZYME-RELATED"/>
    <property type="match status" value="1"/>
</dbReference>
<keyword evidence="2 6" id="KW-0812">Transmembrane</keyword>
<keyword evidence="8" id="KW-0436">Ligase</keyword>
<keyword evidence="4 6" id="KW-0472">Membrane</keyword>
<feature type="transmembrane region" description="Helical" evidence="6">
    <location>
        <begin position="179"/>
        <end position="199"/>
    </location>
</feature>
<feature type="domain" description="EamA" evidence="7">
    <location>
        <begin position="297"/>
        <end position="437"/>
    </location>
</feature>
<feature type="transmembrane region" description="Helical" evidence="6">
    <location>
        <begin position="211"/>
        <end position="228"/>
    </location>
</feature>
<reference evidence="8" key="1">
    <citation type="submission" date="2023-01" db="EMBL/GenBank/DDBJ databases">
        <title>The growth and conidiation of Purpureocillium lavendulum are regulated by nitrogen source and histone H3K14 acetylation.</title>
        <authorList>
            <person name="Tang P."/>
            <person name="Han J."/>
            <person name="Zhang C."/>
            <person name="Tang P."/>
            <person name="Qi F."/>
            <person name="Zhang K."/>
            <person name="Liang L."/>
        </authorList>
    </citation>
    <scope>NUCLEOTIDE SEQUENCE</scope>
    <source>
        <strain evidence="8">YMF1.00683</strain>
    </source>
</reference>
<feature type="region of interest" description="Disordered" evidence="5">
    <location>
        <begin position="1"/>
        <end position="57"/>
    </location>
</feature>
<evidence type="ECO:0000256" key="4">
    <source>
        <dbReference type="ARBA" id="ARBA00023136"/>
    </source>
</evidence>
<feature type="region of interest" description="Disordered" evidence="5">
    <location>
        <begin position="75"/>
        <end position="99"/>
    </location>
</feature>
<dbReference type="GO" id="GO:0016874">
    <property type="term" value="F:ligase activity"/>
    <property type="evidence" value="ECO:0007669"/>
    <property type="project" value="UniProtKB-KW"/>
</dbReference>
<comment type="subcellular location">
    <subcellularLocation>
        <location evidence="1">Membrane</location>
        <topology evidence="1">Multi-pass membrane protein</topology>
    </subcellularLocation>
</comment>
<evidence type="ECO:0000256" key="3">
    <source>
        <dbReference type="ARBA" id="ARBA00022989"/>
    </source>
</evidence>
<evidence type="ECO:0000313" key="8">
    <source>
        <dbReference type="EMBL" id="KAJ6441925.1"/>
    </source>
</evidence>
<feature type="transmembrane region" description="Helical" evidence="6">
    <location>
        <begin position="365"/>
        <end position="383"/>
    </location>
</feature>
<organism evidence="8 9">
    <name type="scientific">Purpureocillium lavendulum</name>
    <dbReference type="NCBI Taxonomy" id="1247861"/>
    <lineage>
        <taxon>Eukaryota</taxon>
        <taxon>Fungi</taxon>
        <taxon>Dikarya</taxon>
        <taxon>Ascomycota</taxon>
        <taxon>Pezizomycotina</taxon>
        <taxon>Sordariomycetes</taxon>
        <taxon>Hypocreomycetidae</taxon>
        <taxon>Hypocreales</taxon>
        <taxon>Ophiocordycipitaceae</taxon>
        <taxon>Purpureocillium</taxon>
    </lineage>
</organism>
<dbReference type="InterPro" id="IPR037185">
    <property type="entry name" value="EmrE-like"/>
</dbReference>
<evidence type="ECO:0000256" key="1">
    <source>
        <dbReference type="ARBA" id="ARBA00004141"/>
    </source>
</evidence>
<sequence length="483" mass="52156">MAPAEPNGGSLPPPPPSGAEIRPARSPKAITAYLDDTIETQQRQDLGDASPDMRGRDSKALHPVTEAHFRHLSLSPAPSGRFSPASHGSCDPGQGQYPQPYKHSSWSRFWDRNKPAILVALSQLFGASMNLSARLLELEGEGMHPVQVLLLRQSLTSMCCLSYMWWMKIPDFPIGKKEIRWLLVARGFTGFFGIFGMWYSMMYLPLADATVITFLAPGVAGFVCWFLLREPFTRIEQLATVVALLGVVLIAQPAALFSGGETSSSTGGDDHSTTEPPEQGLPGADHQTTAQERLVAVGVALLGVLGAAGAFTTLRSIGKRAHPLISVNFFGMTCTVICVVTLCLAPQLDVGQPALRWITPTSPKQWFLLLTLGALGFVMQYLLTAGLAADKSNRANAMVYTHMLFAVAFDRWVFGHRMGVMSFLGCALILGSAVGVVFMKKPPAPPKLEDVERQSNLSGEAEGSPMLLGVGGNAESVHLERIR</sequence>
<dbReference type="AlphaFoldDB" id="A0AB34FRQ4"/>
<protein>
    <submittedName>
        <fullName evidence="8">Leucine-tRNA ligase, cytoplasmic</fullName>
    </submittedName>
</protein>
<dbReference type="SUPFAM" id="SSF103481">
    <property type="entry name" value="Multidrug resistance efflux transporter EmrE"/>
    <property type="match status" value="2"/>
</dbReference>
<keyword evidence="9" id="KW-1185">Reference proteome</keyword>
<feature type="domain" description="EamA" evidence="7">
    <location>
        <begin position="117"/>
        <end position="251"/>
    </location>
</feature>
<evidence type="ECO:0000256" key="5">
    <source>
        <dbReference type="SAM" id="MobiDB-lite"/>
    </source>
</evidence>
<dbReference type="InterPro" id="IPR000620">
    <property type="entry name" value="EamA_dom"/>
</dbReference>
<evidence type="ECO:0000259" key="7">
    <source>
        <dbReference type="Pfam" id="PF00892"/>
    </source>
</evidence>
<feature type="transmembrane region" description="Helical" evidence="6">
    <location>
        <begin position="326"/>
        <end position="345"/>
    </location>
</feature>
<accession>A0AB34FRQ4</accession>
<keyword evidence="3 6" id="KW-1133">Transmembrane helix</keyword>
<feature type="transmembrane region" description="Helical" evidence="6">
    <location>
        <begin position="420"/>
        <end position="439"/>
    </location>
</feature>
<feature type="transmembrane region" description="Helical" evidence="6">
    <location>
        <begin position="395"/>
        <end position="414"/>
    </location>
</feature>
<dbReference type="Proteomes" id="UP001163105">
    <property type="component" value="Unassembled WGS sequence"/>
</dbReference>
<evidence type="ECO:0000256" key="2">
    <source>
        <dbReference type="ARBA" id="ARBA00022692"/>
    </source>
</evidence>
<feature type="region of interest" description="Disordered" evidence="5">
    <location>
        <begin position="259"/>
        <end position="285"/>
    </location>
</feature>
<evidence type="ECO:0000256" key="6">
    <source>
        <dbReference type="SAM" id="Phobius"/>
    </source>
</evidence>
<dbReference type="PANTHER" id="PTHR22911:SF6">
    <property type="entry name" value="SOLUTE CARRIER FAMILY 35 MEMBER G1"/>
    <property type="match status" value="1"/>
</dbReference>
<dbReference type="EMBL" id="JAQHRD010000004">
    <property type="protein sequence ID" value="KAJ6441925.1"/>
    <property type="molecule type" value="Genomic_DNA"/>
</dbReference>
<evidence type="ECO:0000313" key="9">
    <source>
        <dbReference type="Proteomes" id="UP001163105"/>
    </source>
</evidence>
<proteinExistence type="predicted"/>
<gene>
    <name evidence="8" type="ORF">O9K51_05476</name>
</gene>
<name>A0AB34FRQ4_9HYPO</name>
<dbReference type="GO" id="GO:0016020">
    <property type="term" value="C:membrane"/>
    <property type="evidence" value="ECO:0007669"/>
    <property type="project" value="UniProtKB-SubCell"/>
</dbReference>
<feature type="transmembrane region" description="Helical" evidence="6">
    <location>
        <begin position="240"/>
        <end position="259"/>
    </location>
</feature>
<dbReference type="Pfam" id="PF00892">
    <property type="entry name" value="EamA"/>
    <property type="match status" value="2"/>
</dbReference>
<feature type="compositionally biased region" description="Low complexity" evidence="5">
    <location>
        <begin position="1"/>
        <end position="10"/>
    </location>
</feature>